<dbReference type="Pfam" id="PF24764">
    <property type="entry name" value="rva_4"/>
    <property type="match status" value="1"/>
</dbReference>
<evidence type="ECO:0000313" key="4">
    <source>
        <dbReference type="Proteomes" id="UP000789390"/>
    </source>
</evidence>
<evidence type="ECO:0000256" key="1">
    <source>
        <dbReference type="SAM" id="MobiDB-lite"/>
    </source>
</evidence>
<proteinExistence type="predicted"/>
<name>A0A8J2S592_9CRUS</name>
<dbReference type="PANTHER" id="PTHR46791:SF8">
    <property type="match status" value="1"/>
</dbReference>
<comment type="caution">
    <text evidence="3">The sequence shown here is derived from an EMBL/GenBank/DDBJ whole genome shotgun (WGS) entry which is preliminary data.</text>
</comment>
<dbReference type="AlphaFoldDB" id="A0A8J2S592"/>
<dbReference type="InterPro" id="IPR058913">
    <property type="entry name" value="Integrase_dom_put"/>
</dbReference>
<accession>A0A8J2S592</accession>
<dbReference type="OrthoDB" id="6767432at2759"/>
<dbReference type="Proteomes" id="UP000789390">
    <property type="component" value="Unassembled WGS sequence"/>
</dbReference>
<feature type="domain" description="Integrase core" evidence="2">
    <location>
        <begin position="36"/>
        <end position="156"/>
    </location>
</feature>
<gene>
    <name evidence="3" type="ORF">DGAL_LOCUS14444</name>
</gene>
<sequence>MERVVISFPNDLISDQFKFFDLTASLSGWILTYQIITVLDGFLTAVRKYGLPSRVRTDHGGENVKLAQFMLKNRGLNRGRVMTGRLVYNQRIERLWVDVYNGVVHVFQSLFLGLERRLLLDPESEKDLFCLHHIFLPVIQTFVNEFVGSWNRHGLHIFLNEDLPDFLEVQDVEQLHVPPIEVTIDQATQRRLRRKYGMIPSRLKKAKRNYLKMRNELQAAINSNSDDLAIFNCVLRLSADTIPILLPIDAPVPLGNPVESDVPGPVVVNKSPPSTVKTLAIAKDVAEITAAAETAPLLDPAEAGRSTARPGDWTGGMDVL</sequence>
<keyword evidence="4" id="KW-1185">Reference proteome</keyword>
<feature type="region of interest" description="Disordered" evidence="1">
    <location>
        <begin position="299"/>
        <end position="320"/>
    </location>
</feature>
<dbReference type="EMBL" id="CAKKLH010000307">
    <property type="protein sequence ID" value="CAH0110840.1"/>
    <property type="molecule type" value="Genomic_DNA"/>
</dbReference>
<dbReference type="PANTHER" id="PTHR46791">
    <property type="entry name" value="EXPRESSED PROTEIN"/>
    <property type="match status" value="1"/>
</dbReference>
<evidence type="ECO:0000259" key="2">
    <source>
        <dbReference type="Pfam" id="PF24764"/>
    </source>
</evidence>
<reference evidence="3" key="1">
    <citation type="submission" date="2021-11" db="EMBL/GenBank/DDBJ databases">
        <authorList>
            <person name="Schell T."/>
        </authorList>
    </citation>
    <scope>NUCLEOTIDE SEQUENCE</scope>
    <source>
        <strain evidence="3">M5</strain>
    </source>
</reference>
<evidence type="ECO:0000313" key="3">
    <source>
        <dbReference type="EMBL" id="CAH0110840.1"/>
    </source>
</evidence>
<protein>
    <recommendedName>
        <fullName evidence="2">Integrase core domain-containing protein</fullName>
    </recommendedName>
</protein>
<organism evidence="3 4">
    <name type="scientific">Daphnia galeata</name>
    <dbReference type="NCBI Taxonomy" id="27404"/>
    <lineage>
        <taxon>Eukaryota</taxon>
        <taxon>Metazoa</taxon>
        <taxon>Ecdysozoa</taxon>
        <taxon>Arthropoda</taxon>
        <taxon>Crustacea</taxon>
        <taxon>Branchiopoda</taxon>
        <taxon>Diplostraca</taxon>
        <taxon>Cladocera</taxon>
        <taxon>Anomopoda</taxon>
        <taxon>Daphniidae</taxon>
        <taxon>Daphnia</taxon>
    </lineage>
</organism>